<evidence type="ECO:0000313" key="1">
    <source>
        <dbReference type="EMBL" id="KAB8224707.1"/>
    </source>
</evidence>
<protein>
    <submittedName>
        <fullName evidence="1">Uncharacterized protein</fullName>
    </submittedName>
</protein>
<dbReference type="Proteomes" id="UP000326799">
    <property type="component" value="Unassembled WGS sequence"/>
</dbReference>
<reference evidence="1 2" key="1">
    <citation type="submission" date="2019-04" db="EMBL/GenBank/DDBJ databases">
        <title>Fungal friends and foes A comparative genomics study of 23 Aspergillus species from section Flavi.</title>
        <authorList>
            <consortium name="DOE Joint Genome Institute"/>
            <person name="Kjaerbolling I."/>
            <person name="Vesth T.C."/>
            <person name="Frisvad J.C."/>
            <person name="Nybo J.L."/>
            <person name="Theobald S."/>
            <person name="Kildgaard S."/>
            <person name="Petersen T.I."/>
            <person name="Kuo A."/>
            <person name="Sato A."/>
            <person name="Lyhne E.K."/>
            <person name="Kogle M.E."/>
            <person name="Wiebenga A."/>
            <person name="Kun R.S."/>
            <person name="Lubbers R.J."/>
            <person name="Makela M.R."/>
            <person name="Barry K."/>
            <person name="Chovatia M."/>
            <person name="Clum A."/>
            <person name="Daum C."/>
            <person name="Haridas S."/>
            <person name="He G."/>
            <person name="LaButti K."/>
            <person name="Lipzen A."/>
            <person name="Mondo S."/>
            <person name="Pangilinan J."/>
            <person name="Riley R."/>
            <person name="Salamov A."/>
            <person name="Simmons B.A."/>
            <person name="Magnuson J.K."/>
            <person name="Henrissat B."/>
            <person name="Mortensen U.H."/>
            <person name="Larsen T.O."/>
            <person name="De vries R.P."/>
            <person name="Grigoriev I.V."/>
            <person name="Machida M."/>
            <person name="Baker S.E."/>
            <person name="Andersen M.R."/>
        </authorList>
    </citation>
    <scope>NUCLEOTIDE SEQUENCE [LARGE SCALE GENOMIC DNA]</scope>
    <source>
        <strain evidence="1 2">CBS 126849</strain>
    </source>
</reference>
<name>A0A5N6F4W9_9EURO</name>
<gene>
    <name evidence="1" type="ORF">BDV33DRAFT_165277</name>
</gene>
<dbReference type="AlphaFoldDB" id="A0A5N6F4W9"/>
<keyword evidence="2" id="KW-1185">Reference proteome</keyword>
<proteinExistence type="predicted"/>
<sequence length="89" mass="10280">MHVSCVHSPTCWFQVRGSIYIYQHAILKRAFLHCFMFGRGASPCRTTFSSVMSASSFFFPVILLQQTTYRRRDIAFLLLASYFFSLHGS</sequence>
<evidence type="ECO:0000313" key="2">
    <source>
        <dbReference type="Proteomes" id="UP000326799"/>
    </source>
</evidence>
<dbReference type="EMBL" id="ML733398">
    <property type="protein sequence ID" value="KAB8224707.1"/>
    <property type="molecule type" value="Genomic_DNA"/>
</dbReference>
<organism evidence="1 2">
    <name type="scientific">Aspergillus novoparasiticus</name>
    <dbReference type="NCBI Taxonomy" id="986946"/>
    <lineage>
        <taxon>Eukaryota</taxon>
        <taxon>Fungi</taxon>
        <taxon>Dikarya</taxon>
        <taxon>Ascomycota</taxon>
        <taxon>Pezizomycotina</taxon>
        <taxon>Eurotiomycetes</taxon>
        <taxon>Eurotiomycetidae</taxon>
        <taxon>Eurotiales</taxon>
        <taxon>Aspergillaceae</taxon>
        <taxon>Aspergillus</taxon>
        <taxon>Aspergillus subgen. Circumdati</taxon>
    </lineage>
</organism>
<accession>A0A5N6F4W9</accession>